<dbReference type="Proteomes" id="UP001345963">
    <property type="component" value="Unassembled WGS sequence"/>
</dbReference>
<reference evidence="1 2" key="1">
    <citation type="submission" date="2021-07" db="EMBL/GenBank/DDBJ databases">
        <authorList>
            <person name="Palmer J.M."/>
        </authorList>
    </citation>
    <scope>NUCLEOTIDE SEQUENCE [LARGE SCALE GENOMIC DNA]</scope>
    <source>
        <strain evidence="1 2">AT_MEX2019</strain>
        <tissue evidence="1">Muscle</tissue>
    </source>
</reference>
<keyword evidence="2" id="KW-1185">Reference proteome</keyword>
<sequence length="116" mass="13020">MEEWKSIPVATCEALVNSMARRVKAVQVNNGGHKILTLQELSLRGVLLFVAGGSDINGCILSYFEGRINLHCYIRCTQTTFHCVKGVILSVLSHENILKYLQECEVCTHFCDTLYI</sequence>
<evidence type="ECO:0008006" key="3">
    <source>
        <dbReference type="Google" id="ProtNLM"/>
    </source>
</evidence>
<gene>
    <name evidence="1" type="ORF">ATANTOWER_031223</name>
</gene>
<protein>
    <recommendedName>
        <fullName evidence="3">LAGLIDADG homing endonuclease</fullName>
    </recommendedName>
</protein>
<organism evidence="1 2">
    <name type="scientific">Ataeniobius toweri</name>
    <dbReference type="NCBI Taxonomy" id="208326"/>
    <lineage>
        <taxon>Eukaryota</taxon>
        <taxon>Metazoa</taxon>
        <taxon>Chordata</taxon>
        <taxon>Craniata</taxon>
        <taxon>Vertebrata</taxon>
        <taxon>Euteleostomi</taxon>
        <taxon>Actinopterygii</taxon>
        <taxon>Neopterygii</taxon>
        <taxon>Teleostei</taxon>
        <taxon>Neoteleostei</taxon>
        <taxon>Acanthomorphata</taxon>
        <taxon>Ovalentaria</taxon>
        <taxon>Atherinomorphae</taxon>
        <taxon>Cyprinodontiformes</taxon>
        <taxon>Goodeidae</taxon>
        <taxon>Ataeniobius</taxon>
    </lineage>
</organism>
<name>A0ABU7BT45_9TELE</name>
<evidence type="ECO:0000313" key="2">
    <source>
        <dbReference type="Proteomes" id="UP001345963"/>
    </source>
</evidence>
<evidence type="ECO:0000313" key="1">
    <source>
        <dbReference type="EMBL" id="MED6253489.1"/>
    </source>
</evidence>
<proteinExistence type="predicted"/>
<comment type="caution">
    <text evidence="1">The sequence shown here is derived from an EMBL/GenBank/DDBJ whole genome shotgun (WGS) entry which is preliminary data.</text>
</comment>
<accession>A0ABU7BT45</accession>
<dbReference type="EMBL" id="JAHUTI010067681">
    <property type="protein sequence ID" value="MED6253489.1"/>
    <property type="molecule type" value="Genomic_DNA"/>
</dbReference>